<dbReference type="Pfam" id="PF09924">
    <property type="entry name" value="LPG_synthase_C"/>
    <property type="match status" value="1"/>
</dbReference>
<accession>A0ABM8EMX3</accession>
<dbReference type="RefSeq" id="WP_282000045.1">
    <property type="nucleotide sequence ID" value="NZ_AP027151.1"/>
</dbReference>
<gene>
    <name evidence="2" type="ORF">GURASL_28510</name>
</gene>
<reference evidence="2 3" key="1">
    <citation type="submission" date="2022-12" db="EMBL/GenBank/DDBJ databases">
        <title>Polyphasic characterization of Geotalea uranireducens NIT-SL11 newly isolated from a complex of sewage sludge and microbially reduced graphene oxide.</title>
        <authorList>
            <person name="Xie L."/>
            <person name="Yoshida N."/>
            <person name="Meng L."/>
        </authorList>
    </citation>
    <scope>NUCLEOTIDE SEQUENCE [LARGE SCALE GENOMIC DNA]</scope>
    <source>
        <strain evidence="2 3">NIT-SL11</strain>
    </source>
</reference>
<dbReference type="Proteomes" id="UP001317705">
    <property type="component" value="Chromosome"/>
</dbReference>
<feature type="domain" description="Phosphatidylglycerol lysyltransferase C-terminal" evidence="1">
    <location>
        <begin position="26"/>
        <end position="290"/>
    </location>
</feature>
<evidence type="ECO:0000313" key="3">
    <source>
        <dbReference type="Proteomes" id="UP001317705"/>
    </source>
</evidence>
<dbReference type="SUPFAM" id="SSF55729">
    <property type="entry name" value="Acyl-CoA N-acyltransferases (Nat)"/>
    <property type="match status" value="2"/>
</dbReference>
<evidence type="ECO:0000259" key="1">
    <source>
        <dbReference type="Pfam" id="PF09924"/>
    </source>
</evidence>
<proteinExistence type="predicted"/>
<dbReference type="PANTHER" id="PTHR41373">
    <property type="entry name" value="DUF2156 DOMAIN-CONTAINING PROTEIN"/>
    <property type="match status" value="1"/>
</dbReference>
<evidence type="ECO:0000313" key="2">
    <source>
        <dbReference type="EMBL" id="BDV43928.1"/>
    </source>
</evidence>
<dbReference type="Gene3D" id="3.40.630.30">
    <property type="match status" value="1"/>
</dbReference>
<protein>
    <recommendedName>
        <fullName evidence="1">Phosphatidylglycerol lysyltransferase C-terminal domain-containing protein</fullName>
    </recommendedName>
</protein>
<keyword evidence="3" id="KW-1185">Reference proteome</keyword>
<sequence>MTALPAYPGCRPLELADRELFAGRFAALQPRVSELTFAGLYLFRHAHDYRLAALGDTLLIFGSGYGGDPYVLPPLGGDVRGAVARLLADGLALYGADDRFVERQLTGLAVELTEDRDNFDYLYLRRELAELPGNRFHKKRNRISYFEARHAYRVDRYAAGYRDGCLALTEEWRRVRGDLDSPSLRLETAATAEALQLADQLGLAGVVVTVEGVVKAFALGERLNDETAVCHFEKADPFMDGLYQLVDREFCRLAFPDCTYVNREQDLGEPNLRKSKLSYQPVELVRKFRVTRP</sequence>
<dbReference type="PIRSF" id="PIRSF018688">
    <property type="entry name" value="UCP018688"/>
    <property type="match status" value="1"/>
</dbReference>
<dbReference type="EMBL" id="AP027151">
    <property type="protein sequence ID" value="BDV43928.1"/>
    <property type="molecule type" value="Genomic_DNA"/>
</dbReference>
<dbReference type="InterPro" id="IPR016732">
    <property type="entry name" value="UCP018688"/>
</dbReference>
<dbReference type="InterPro" id="IPR016181">
    <property type="entry name" value="Acyl_CoA_acyltransferase"/>
</dbReference>
<organism evidence="2 3">
    <name type="scientific">Geotalea uraniireducens</name>
    <dbReference type="NCBI Taxonomy" id="351604"/>
    <lineage>
        <taxon>Bacteria</taxon>
        <taxon>Pseudomonadati</taxon>
        <taxon>Thermodesulfobacteriota</taxon>
        <taxon>Desulfuromonadia</taxon>
        <taxon>Geobacterales</taxon>
        <taxon>Geobacteraceae</taxon>
        <taxon>Geotalea</taxon>
    </lineage>
</organism>
<dbReference type="PANTHER" id="PTHR41373:SF1">
    <property type="entry name" value="PHOSPHATIDYLGLYCEROL LYSYLTRANSFERASE C-TERMINAL DOMAIN-CONTAINING PROTEIN"/>
    <property type="match status" value="1"/>
</dbReference>
<dbReference type="InterPro" id="IPR024320">
    <property type="entry name" value="LPG_synthase_C"/>
</dbReference>
<name>A0ABM8EMX3_9BACT</name>